<feature type="region of interest" description="Disordered" evidence="1">
    <location>
        <begin position="1"/>
        <end position="60"/>
    </location>
</feature>
<keyword evidence="2" id="KW-1133">Transmembrane helix</keyword>
<feature type="transmembrane region" description="Helical" evidence="2">
    <location>
        <begin position="87"/>
        <end position="108"/>
    </location>
</feature>
<organism evidence="3 4">
    <name type="scientific">Marasmiellus scandens</name>
    <dbReference type="NCBI Taxonomy" id="2682957"/>
    <lineage>
        <taxon>Eukaryota</taxon>
        <taxon>Fungi</taxon>
        <taxon>Dikarya</taxon>
        <taxon>Basidiomycota</taxon>
        <taxon>Agaricomycotina</taxon>
        <taxon>Agaricomycetes</taxon>
        <taxon>Agaricomycetidae</taxon>
        <taxon>Agaricales</taxon>
        <taxon>Marasmiineae</taxon>
        <taxon>Omphalotaceae</taxon>
        <taxon>Marasmiellus</taxon>
    </lineage>
</organism>
<keyword evidence="2" id="KW-0472">Membrane</keyword>
<evidence type="ECO:0000256" key="1">
    <source>
        <dbReference type="SAM" id="MobiDB-lite"/>
    </source>
</evidence>
<evidence type="ECO:0000313" key="3">
    <source>
        <dbReference type="EMBL" id="KAK7466084.1"/>
    </source>
</evidence>
<sequence>MDHQEKQHDHSVPPYQNAQYPPAPYQQPSYEQQPQQQPYQQPPYPPAAGQHPSYVMQSQPALEAGDQYRSQLWAMCARGAHDPETKYGCGGIVIAILLFPFGLIALFIDRERRCARCGVRL</sequence>
<feature type="compositionally biased region" description="Low complexity" evidence="1">
    <location>
        <begin position="13"/>
        <end position="39"/>
    </location>
</feature>
<name>A0ABR1JTC5_9AGAR</name>
<evidence type="ECO:0000313" key="4">
    <source>
        <dbReference type="Proteomes" id="UP001498398"/>
    </source>
</evidence>
<keyword evidence="2" id="KW-0812">Transmembrane</keyword>
<proteinExistence type="predicted"/>
<dbReference type="Proteomes" id="UP001498398">
    <property type="component" value="Unassembled WGS sequence"/>
</dbReference>
<accession>A0ABR1JTC5</accession>
<dbReference type="InterPro" id="IPR019317">
    <property type="entry name" value="BRI3"/>
</dbReference>
<dbReference type="Pfam" id="PF10164">
    <property type="entry name" value="BRI3"/>
    <property type="match status" value="1"/>
</dbReference>
<evidence type="ECO:0008006" key="5">
    <source>
        <dbReference type="Google" id="ProtNLM"/>
    </source>
</evidence>
<gene>
    <name evidence="3" type="ORF">VKT23_004809</name>
</gene>
<keyword evidence="4" id="KW-1185">Reference proteome</keyword>
<dbReference type="EMBL" id="JBANRG010000005">
    <property type="protein sequence ID" value="KAK7466084.1"/>
    <property type="molecule type" value="Genomic_DNA"/>
</dbReference>
<protein>
    <recommendedName>
        <fullName evidence="5">Brain protein I3</fullName>
    </recommendedName>
</protein>
<comment type="caution">
    <text evidence="3">The sequence shown here is derived from an EMBL/GenBank/DDBJ whole genome shotgun (WGS) entry which is preliminary data.</text>
</comment>
<reference evidence="3 4" key="1">
    <citation type="submission" date="2024-01" db="EMBL/GenBank/DDBJ databases">
        <title>A draft genome for the cacao thread blight pathogen Marasmiellus scandens.</title>
        <authorList>
            <person name="Baruah I.K."/>
            <person name="Leung J."/>
            <person name="Bukari Y."/>
            <person name="Amoako-Attah I."/>
            <person name="Meinhardt L.W."/>
            <person name="Bailey B.A."/>
            <person name="Cohen S.P."/>
        </authorList>
    </citation>
    <scope>NUCLEOTIDE SEQUENCE [LARGE SCALE GENOMIC DNA]</scope>
    <source>
        <strain evidence="3 4">GH-19</strain>
    </source>
</reference>
<feature type="compositionally biased region" description="Basic and acidic residues" evidence="1">
    <location>
        <begin position="1"/>
        <end position="11"/>
    </location>
</feature>
<evidence type="ECO:0000256" key="2">
    <source>
        <dbReference type="SAM" id="Phobius"/>
    </source>
</evidence>